<keyword evidence="4" id="KW-1185">Reference proteome</keyword>
<evidence type="ECO:0000256" key="1">
    <source>
        <dbReference type="ARBA" id="ARBA00009570"/>
    </source>
</evidence>
<dbReference type="RefSeq" id="WP_067184627.1">
    <property type="nucleotide sequence ID" value="NZ_CP012199.1"/>
</dbReference>
<keyword evidence="3" id="KW-0223">Dioxygenase</keyword>
<name>A0AA86L3H5_9SPHN</name>
<dbReference type="PANTHER" id="PTHR41534:SF2">
    <property type="entry name" value="3-PHENYLPROPIONATE_CINNAMIC ACID DIOXYGENASE SUBUNIT BETA"/>
    <property type="match status" value="1"/>
</dbReference>
<dbReference type="InterPro" id="IPR000391">
    <property type="entry name" value="Rng_hydr_dOase-bsu"/>
</dbReference>
<dbReference type="Gene3D" id="3.10.450.50">
    <property type="match status" value="1"/>
</dbReference>
<dbReference type="NCBIfam" id="NF007479">
    <property type="entry name" value="PRK10069.1"/>
    <property type="match status" value="1"/>
</dbReference>
<accession>A0AA86L3H5</accession>
<dbReference type="EMBL" id="CP012199">
    <property type="protein sequence ID" value="AMG75144.1"/>
    <property type="molecule type" value="Genomic_DNA"/>
</dbReference>
<comment type="similarity">
    <text evidence="1">Belongs to the bacterial ring-hydroxylating dioxygenase beta subunit family.</text>
</comment>
<evidence type="ECO:0000313" key="4">
    <source>
        <dbReference type="Proteomes" id="UP000058599"/>
    </source>
</evidence>
<reference evidence="3 4" key="1">
    <citation type="journal article" date="2016" name="BMC Genomics">
        <title>Genomic analysis of the nitrate-respiring Sphingopyxis granuli (formerly Sphingomonas macrogoltabida) strain TFA.</title>
        <authorList>
            <person name="Garcia-Romero I."/>
            <person name="Perez-Pulido A.J."/>
            <person name="Gonzalez-Flores Y.E."/>
            <person name="Reyes-Ramirez F."/>
            <person name="Santero E."/>
            <person name="Floriano B."/>
        </authorList>
    </citation>
    <scope>NUCLEOTIDE SEQUENCE [LARGE SCALE GENOMIC DNA]</scope>
    <source>
        <strain evidence="3 4">TFA</strain>
    </source>
</reference>
<dbReference type="PANTHER" id="PTHR41534">
    <property type="entry name" value="BLR3401 PROTEIN"/>
    <property type="match status" value="1"/>
</dbReference>
<protein>
    <submittedName>
        <fullName evidence="3">Ring hydroxylating dioxygenase beta subunit</fullName>
        <ecNumber evidence="3">1.14.12.18</ecNumber>
    </submittedName>
</protein>
<organism evidence="3 4">
    <name type="scientific">Sphingopyxis granuli</name>
    <dbReference type="NCBI Taxonomy" id="267128"/>
    <lineage>
        <taxon>Bacteria</taxon>
        <taxon>Pseudomonadati</taxon>
        <taxon>Pseudomonadota</taxon>
        <taxon>Alphaproteobacteria</taxon>
        <taxon>Sphingomonadales</taxon>
        <taxon>Sphingomonadaceae</taxon>
        <taxon>Sphingopyxis</taxon>
    </lineage>
</organism>
<dbReference type="SUPFAM" id="SSF54427">
    <property type="entry name" value="NTF2-like"/>
    <property type="match status" value="1"/>
</dbReference>
<keyword evidence="2 3" id="KW-0560">Oxidoreductase</keyword>
<dbReference type="KEGG" id="sgi:SGRAN_2795"/>
<dbReference type="GO" id="GO:0019380">
    <property type="term" value="P:3-phenylpropionate catabolic process"/>
    <property type="evidence" value="ECO:0007669"/>
    <property type="project" value="TreeGrafter"/>
</dbReference>
<dbReference type="EC" id="1.14.12.18" evidence="3"/>
<dbReference type="InterPro" id="IPR032710">
    <property type="entry name" value="NTF2-like_dom_sf"/>
</dbReference>
<dbReference type="Pfam" id="PF00866">
    <property type="entry name" value="Ring_hydroxyl_B"/>
    <property type="match status" value="1"/>
</dbReference>
<sequence>MTELAKERVASRMPTADLIIEIQQLLFREARLLDAERYDEWVEMLAEDLHYFMPNMETRFRADKSNIIEDLTRAAYFNDDRDDIIKRLARLKTGTAWSEDPATRYTHLIGNVEVELTEKGDEYVVYSAFLLCRGRNERDEDIQVGKRKDLWRRTAEGLKLVQRTIHLNQNTLLSKNLNAFL</sequence>
<dbReference type="GO" id="GO:0018687">
    <property type="term" value="F:biphenyl 2,3-dioxygenase activity"/>
    <property type="evidence" value="ECO:0007669"/>
    <property type="project" value="UniProtKB-EC"/>
</dbReference>
<proteinExistence type="inferred from homology"/>
<dbReference type="Proteomes" id="UP000058599">
    <property type="component" value="Chromosome"/>
</dbReference>
<gene>
    <name evidence="3" type="primary">thnA2</name>
    <name evidence="3" type="ORF">SGRAN_2795</name>
</gene>
<evidence type="ECO:0000313" key="3">
    <source>
        <dbReference type="EMBL" id="AMG75144.1"/>
    </source>
</evidence>
<dbReference type="AlphaFoldDB" id="A0AA86L3H5"/>
<dbReference type="CDD" id="cd00667">
    <property type="entry name" value="ring_hydroxylating_dioxygenases_beta"/>
    <property type="match status" value="1"/>
</dbReference>
<evidence type="ECO:0000256" key="2">
    <source>
        <dbReference type="ARBA" id="ARBA00023002"/>
    </source>
</evidence>